<evidence type="ECO:0000256" key="1">
    <source>
        <dbReference type="SAM" id="MobiDB-lite"/>
    </source>
</evidence>
<name>A0A9P8QAT9_WICPI</name>
<sequence>MSTSNLWSRVKSSTTKIHDKVSFHREEDGHTPETTVLHKAFVKYYDEHNLAYPDWLGQPVKGQDKDQSSMKNDRQFQQQTQQQLDPFQRTTERLGRLNFRDKSNGGRSNDTNSAPIGNEPRTRTAMNANSTFRDLYNSNSGGAGNDDQGLGRVASGSDRMKERLRRNNYRHNFTG</sequence>
<dbReference type="InterPro" id="IPR028095">
    <property type="entry name" value="Mso1_N_dom"/>
</dbReference>
<feature type="compositionally biased region" description="Basic and acidic residues" evidence="1">
    <location>
        <begin position="90"/>
        <end position="104"/>
    </location>
</feature>
<reference evidence="3" key="2">
    <citation type="submission" date="2021-01" db="EMBL/GenBank/DDBJ databases">
        <authorList>
            <person name="Schikora-Tamarit M.A."/>
        </authorList>
    </citation>
    <scope>NUCLEOTIDE SEQUENCE</scope>
    <source>
        <strain evidence="3">CBS2887</strain>
    </source>
</reference>
<feature type="compositionally biased region" description="Polar residues" evidence="1">
    <location>
        <begin position="105"/>
        <end position="115"/>
    </location>
</feature>
<feature type="compositionally biased region" description="Basic and acidic residues" evidence="1">
    <location>
        <begin position="62"/>
        <end position="74"/>
    </location>
</feature>
<feature type="compositionally biased region" description="Polar residues" evidence="1">
    <location>
        <begin position="124"/>
        <end position="140"/>
    </location>
</feature>
<reference evidence="3" key="1">
    <citation type="journal article" date="2021" name="Open Biol.">
        <title>Shared evolutionary footprints suggest mitochondrial oxidative damage underlies multiple complex I losses in fungi.</title>
        <authorList>
            <person name="Schikora-Tamarit M.A."/>
            <person name="Marcet-Houben M."/>
            <person name="Nosek J."/>
            <person name="Gabaldon T."/>
        </authorList>
    </citation>
    <scope>NUCLEOTIDE SEQUENCE</scope>
    <source>
        <strain evidence="3">CBS2887</strain>
    </source>
</reference>
<evidence type="ECO:0000259" key="2">
    <source>
        <dbReference type="Pfam" id="PF14475"/>
    </source>
</evidence>
<dbReference type="AlphaFoldDB" id="A0A9P8QAT9"/>
<feature type="compositionally biased region" description="Low complexity" evidence="1">
    <location>
        <begin position="75"/>
        <end position="89"/>
    </location>
</feature>
<gene>
    <name evidence="3" type="ORF">WICPIJ_002973</name>
</gene>
<organism evidence="3 4">
    <name type="scientific">Wickerhamomyces pijperi</name>
    <name type="common">Yeast</name>
    <name type="synonym">Pichia pijperi</name>
    <dbReference type="NCBI Taxonomy" id="599730"/>
    <lineage>
        <taxon>Eukaryota</taxon>
        <taxon>Fungi</taxon>
        <taxon>Dikarya</taxon>
        <taxon>Ascomycota</taxon>
        <taxon>Saccharomycotina</taxon>
        <taxon>Saccharomycetes</taxon>
        <taxon>Phaffomycetales</taxon>
        <taxon>Wickerhamomycetaceae</taxon>
        <taxon>Wickerhamomyces</taxon>
    </lineage>
</organism>
<evidence type="ECO:0000313" key="3">
    <source>
        <dbReference type="EMBL" id="KAH3686054.1"/>
    </source>
</evidence>
<dbReference type="EMBL" id="JAEUBG010001678">
    <property type="protein sequence ID" value="KAH3686054.1"/>
    <property type="molecule type" value="Genomic_DNA"/>
</dbReference>
<dbReference type="Proteomes" id="UP000774326">
    <property type="component" value="Unassembled WGS sequence"/>
</dbReference>
<evidence type="ECO:0000313" key="4">
    <source>
        <dbReference type="Proteomes" id="UP000774326"/>
    </source>
</evidence>
<comment type="caution">
    <text evidence="3">The sequence shown here is derived from an EMBL/GenBank/DDBJ whole genome shotgun (WGS) entry which is preliminary data.</text>
</comment>
<protein>
    <recommendedName>
        <fullName evidence="2">Mso1 N-terminal domain-containing protein</fullName>
    </recommendedName>
</protein>
<dbReference type="Pfam" id="PF14475">
    <property type="entry name" value="Mso1_Sec1_bdg"/>
    <property type="match status" value="1"/>
</dbReference>
<accession>A0A9P8QAT9</accession>
<feature type="domain" description="Mso1 N-terminal" evidence="2">
    <location>
        <begin position="20"/>
        <end position="56"/>
    </location>
</feature>
<feature type="region of interest" description="Disordered" evidence="1">
    <location>
        <begin position="54"/>
        <end position="175"/>
    </location>
</feature>
<proteinExistence type="predicted"/>
<dbReference type="OrthoDB" id="3981242at2759"/>
<keyword evidence="4" id="KW-1185">Reference proteome</keyword>